<keyword evidence="1" id="KW-0472">Membrane</keyword>
<keyword evidence="1" id="KW-0812">Transmembrane</keyword>
<dbReference type="Proteomes" id="UP001597059">
    <property type="component" value="Unassembled WGS sequence"/>
</dbReference>
<evidence type="ECO:0000313" key="2">
    <source>
        <dbReference type="EMBL" id="MFD1382405.1"/>
    </source>
</evidence>
<proteinExistence type="predicted"/>
<organism evidence="2 3">
    <name type="scientific">Rhodanobacter aciditrophus</name>
    <dbReference type="NCBI Taxonomy" id="1623218"/>
    <lineage>
        <taxon>Bacteria</taxon>
        <taxon>Pseudomonadati</taxon>
        <taxon>Pseudomonadota</taxon>
        <taxon>Gammaproteobacteria</taxon>
        <taxon>Lysobacterales</taxon>
        <taxon>Rhodanobacteraceae</taxon>
        <taxon>Rhodanobacter</taxon>
    </lineage>
</organism>
<protein>
    <submittedName>
        <fullName evidence="2">DUF2160 domain-containing protein</fullName>
    </submittedName>
</protein>
<accession>A0ABW4B1C9</accession>
<keyword evidence="1" id="KW-1133">Transmembrane helix</keyword>
<dbReference type="EMBL" id="JBHTMN010000004">
    <property type="protein sequence ID" value="MFD1382405.1"/>
    <property type="molecule type" value="Genomic_DNA"/>
</dbReference>
<evidence type="ECO:0000256" key="1">
    <source>
        <dbReference type="SAM" id="Phobius"/>
    </source>
</evidence>
<feature type="transmembrane region" description="Helical" evidence="1">
    <location>
        <begin position="70"/>
        <end position="89"/>
    </location>
</feature>
<keyword evidence="3" id="KW-1185">Reference proteome</keyword>
<dbReference type="Pfam" id="PF09928">
    <property type="entry name" value="DUF2160"/>
    <property type="match status" value="1"/>
</dbReference>
<evidence type="ECO:0000313" key="3">
    <source>
        <dbReference type="Proteomes" id="UP001597059"/>
    </source>
</evidence>
<dbReference type="InterPro" id="IPR018678">
    <property type="entry name" value="DUF2160_TM"/>
</dbReference>
<name>A0ABW4B1C9_9GAMM</name>
<dbReference type="RefSeq" id="WP_377365366.1">
    <property type="nucleotide sequence ID" value="NZ_JBHTMN010000004.1"/>
</dbReference>
<comment type="caution">
    <text evidence="2">The sequence shown here is derived from an EMBL/GenBank/DDBJ whole genome shotgun (WGS) entry which is preliminary data.</text>
</comment>
<feature type="transmembrane region" description="Helical" evidence="1">
    <location>
        <begin position="6"/>
        <end position="27"/>
    </location>
</feature>
<sequence length="90" mass="10087">MAWMSWTLPTAAFFAGIALILVAMTVWQTVSPSVERKGFLPIDTTRGDRLFIGLLTSAFIHLGFVALSEISLYVATVLCVFWMMILMRWG</sequence>
<reference evidence="3" key="1">
    <citation type="journal article" date="2019" name="Int. J. Syst. Evol. Microbiol.">
        <title>The Global Catalogue of Microorganisms (GCM) 10K type strain sequencing project: providing services to taxonomists for standard genome sequencing and annotation.</title>
        <authorList>
            <consortium name="The Broad Institute Genomics Platform"/>
            <consortium name="The Broad Institute Genome Sequencing Center for Infectious Disease"/>
            <person name="Wu L."/>
            <person name="Ma J."/>
        </authorList>
    </citation>
    <scope>NUCLEOTIDE SEQUENCE [LARGE SCALE GENOMIC DNA]</scope>
    <source>
        <strain evidence="3">JCM 30774</strain>
    </source>
</reference>
<gene>
    <name evidence="2" type="ORF">ACFQ45_03455</name>
</gene>